<dbReference type="Proteomes" id="UP000886520">
    <property type="component" value="Chromosome 21"/>
</dbReference>
<dbReference type="SUPFAM" id="SSF46565">
    <property type="entry name" value="Chaperone J-domain"/>
    <property type="match status" value="1"/>
</dbReference>
<feature type="domain" description="J" evidence="3">
    <location>
        <begin position="4"/>
        <end position="70"/>
    </location>
</feature>
<dbReference type="FunFam" id="2.60.260.20:FF:000002">
    <property type="entry name" value="Dnaj homolog subfamily b member"/>
    <property type="match status" value="1"/>
</dbReference>
<dbReference type="InterPro" id="IPR001623">
    <property type="entry name" value="DnaJ_domain"/>
</dbReference>
<dbReference type="CDD" id="cd10747">
    <property type="entry name" value="DnaJ_C"/>
    <property type="match status" value="1"/>
</dbReference>
<dbReference type="AlphaFoldDB" id="A0A9D4U8B7"/>
<dbReference type="Gene3D" id="1.10.287.110">
    <property type="entry name" value="DnaJ domain"/>
    <property type="match status" value="1"/>
</dbReference>
<accession>A0A9D4U8B7</accession>
<keyword evidence="1" id="KW-0143">Chaperone</keyword>
<gene>
    <name evidence="4" type="ORF">GOP47_0021762</name>
</gene>
<evidence type="ECO:0000256" key="2">
    <source>
        <dbReference type="SAM" id="MobiDB-lite"/>
    </source>
</evidence>
<dbReference type="GO" id="GO:0051082">
    <property type="term" value="F:unfolded protein binding"/>
    <property type="evidence" value="ECO:0007669"/>
    <property type="project" value="InterPro"/>
</dbReference>
<feature type="region of interest" description="Disordered" evidence="2">
    <location>
        <begin position="116"/>
        <end position="138"/>
    </location>
</feature>
<dbReference type="CDD" id="cd06257">
    <property type="entry name" value="DnaJ"/>
    <property type="match status" value="1"/>
</dbReference>
<dbReference type="PANTHER" id="PTHR24078">
    <property type="entry name" value="DNAJ HOMOLOG SUBFAMILY C MEMBER"/>
    <property type="match status" value="1"/>
</dbReference>
<comment type="caution">
    <text evidence="4">The sequence shown here is derived from an EMBL/GenBank/DDBJ whole genome shotgun (WGS) entry which is preliminary data.</text>
</comment>
<evidence type="ECO:0000313" key="4">
    <source>
        <dbReference type="EMBL" id="KAI5063215.1"/>
    </source>
</evidence>
<name>A0A9D4U8B7_ADICA</name>
<dbReference type="PROSITE" id="PS00636">
    <property type="entry name" value="DNAJ_1"/>
    <property type="match status" value="1"/>
</dbReference>
<dbReference type="EMBL" id="JABFUD020000021">
    <property type="protein sequence ID" value="KAI5063215.1"/>
    <property type="molecule type" value="Genomic_DNA"/>
</dbReference>
<proteinExistence type="predicted"/>
<dbReference type="InterPro" id="IPR008971">
    <property type="entry name" value="HSP40/DnaJ_pept-bd"/>
</dbReference>
<protein>
    <recommendedName>
        <fullName evidence="3">J domain-containing protein</fullName>
    </recommendedName>
</protein>
<dbReference type="GO" id="GO:0006457">
    <property type="term" value="P:protein folding"/>
    <property type="evidence" value="ECO:0007669"/>
    <property type="project" value="InterPro"/>
</dbReference>
<sequence length="305" mass="33593">MGIDYYNVLKVGRNASAEDLKRAYKRLAMKWHPDKNPGNNREAEANFKQVSEAYEVLGDSKKRSIYDRYGEEGLKDMPVQTESNGKAQSSFNYNPKKAEDLFSEVFGSSSPYSGMGSSYASRSKAGRPPYGEGPFTTENMFKNVNENSSSALKKIPSIESKLSCSLEELYTGSTRKMRISRNVLSVGGRVTTVEEVLTIDIKPGWKKGTKITFPEKGNEQRIALADAIGGWTISLPLLNGKTLAVVCSEVICPGYEKSIPNEGMPIAKEPGKKGNLRVRFDVKFPTHLSLEQRASIKKILNGGSA</sequence>
<organism evidence="4 5">
    <name type="scientific">Adiantum capillus-veneris</name>
    <name type="common">Maidenhair fern</name>
    <dbReference type="NCBI Taxonomy" id="13818"/>
    <lineage>
        <taxon>Eukaryota</taxon>
        <taxon>Viridiplantae</taxon>
        <taxon>Streptophyta</taxon>
        <taxon>Embryophyta</taxon>
        <taxon>Tracheophyta</taxon>
        <taxon>Polypodiopsida</taxon>
        <taxon>Polypodiidae</taxon>
        <taxon>Polypodiales</taxon>
        <taxon>Pteridineae</taxon>
        <taxon>Pteridaceae</taxon>
        <taxon>Vittarioideae</taxon>
        <taxon>Adiantum</taxon>
    </lineage>
</organism>
<evidence type="ECO:0000256" key="1">
    <source>
        <dbReference type="ARBA" id="ARBA00023186"/>
    </source>
</evidence>
<dbReference type="PROSITE" id="PS50076">
    <property type="entry name" value="DNAJ_2"/>
    <property type="match status" value="1"/>
</dbReference>
<dbReference type="InterPro" id="IPR036869">
    <property type="entry name" value="J_dom_sf"/>
</dbReference>
<dbReference type="Pfam" id="PF00226">
    <property type="entry name" value="DnaJ"/>
    <property type="match status" value="1"/>
</dbReference>
<dbReference type="InterPro" id="IPR018253">
    <property type="entry name" value="DnaJ_domain_CS"/>
</dbReference>
<dbReference type="Pfam" id="PF01556">
    <property type="entry name" value="DnaJ_C"/>
    <property type="match status" value="2"/>
</dbReference>
<keyword evidence="5" id="KW-1185">Reference proteome</keyword>
<reference evidence="4" key="1">
    <citation type="submission" date="2021-01" db="EMBL/GenBank/DDBJ databases">
        <title>Adiantum capillus-veneris genome.</title>
        <authorList>
            <person name="Fang Y."/>
            <person name="Liao Q."/>
        </authorList>
    </citation>
    <scope>NUCLEOTIDE SEQUENCE</scope>
    <source>
        <strain evidence="4">H3</strain>
        <tissue evidence="4">Leaf</tissue>
    </source>
</reference>
<dbReference type="SMART" id="SM00271">
    <property type="entry name" value="DnaJ"/>
    <property type="match status" value="1"/>
</dbReference>
<dbReference type="InterPro" id="IPR002939">
    <property type="entry name" value="DnaJ_C"/>
</dbReference>
<dbReference type="PRINTS" id="PR00625">
    <property type="entry name" value="JDOMAIN"/>
</dbReference>
<evidence type="ECO:0000259" key="3">
    <source>
        <dbReference type="PROSITE" id="PS50076"/>
    </source>
</evidence>
<dbReference type="InterPro" id="IPR051339">
    <property type="entry name" value="DnaJ_subfamily_B"/>
</dbReference>
<dbReference type="Gene3D" id="2.60.260.20">
    <property type="entry name" value="Urease metallochaperone UreE, N-terminal domain"/>
    <property type="match status" value="2"/>
</dbReference>
<dbReference type="GO" id="GO:0005829">
    <property type="term" value="C:cytosol"/>
    <property type="evidence" value="ECO:0007669"/>
    <property type="project" value="TreeGrafter"/>
</dbReference>
<dbReference type="SUPFAM" id="SSF49493">
    <property type="entry name" value="HSP40/DnaJ peptide-binding domain"/>
    <property type="match status" value="2"/>
</dbReference>
<dbReference type="OrthoDB" id="10250354at2759"/>
<evidence type="ECO:0000313" key="5">
    <source>
        <dbReference type="Proteomes" id="UP000886520"/>
    </source>
</evidence>
<dbReference type="PANTHER" id="PTHR24078:SF538">
    <property type="entry name" value="DNAJ HEAT SHOCK FAMILY PROTEIN"/>
    <property type="match status" value="1"/>
</dbReference>
<dbReference type="GO" id="GO:0051087">
    <property type="term" value="F:protein-folding chaperone binding"/>
    <property type="evidence" value="ECO:0007669"/>
    <property type="project" value="TreeGrafter"/>
</dbReference>